<accession>A0AAV6LUU0</accession>
<evidence type="ECO:0000313" key="3">
    <source>
        <dbReference type="Proteomes" id="UP000685013"/>
    </source>
</evidence>
<feature type="compositionally biased region" description="Polar residues" evidence="1">
    <location>
        <begin position="475"/>
        <end position="484"/>
    </location>
</feature>
<dbReference type="EMBL" id="JAGKQH010000020">
    <property type="protein sequence ID" value="KAG6570680.1"/>
    <property type="molecule type" value="Genomic_DNA"/>
</dbReference>
<feature type="compositionally biased region" description="Low complexity" evidence="1">
    <location>
        <begin position="201"/>
        <end position="213"/>
    </location>
</feature>
<comment type="caution">
    <text evidence="2">The sequence shown here is derived from an EMBL/GenBank/DDBJ whole genome shotgun (WGS) entry which is preliminary data.</text>
</comment>
<dbReference type="PANTHER" id="PTHR31390">
    <property type="entry name" value="EXPRESSED PROTEIN"/>
    <property type="match status" value="1"/>
</dbReference>
<feature type="region of interest" description="Disordered" evidence="1">
    <location>
        <begin position="187"/>
        <end position="221"/>
    </location>
</feature>
<sequence length="960" mass="106218">MNLLLKSKIETLGSSGDSFTNYEVSHSESYCFGLSRRGKAGVTSTDTLFFVYDLVLVTSMAFSEIFPAARRRLGIFPCNELYLKQVGALQIQLDLTEPICESLKLHEKFRKERHSFTYGEVHDNPHKTFRNHQKDEISGKITKKDEIVRYMSNLPCYLERGERLPEKVLSVGVLDWGRLEKWQNGHKQISTRRSWNPPVRSNGSSSYSSDSSSPHFGKDRISPRQRLHRPSLHSHLLASPHSQFVKSFGESDEKCQDLDTLNVQSKPIKRNQHSCKTNREVKIEQTERTGPKTEVLQECKTLPGVLNYEVASSQYGELNRVDKSRAQIDSAAAHDVLEKHEAIVPLPSNLVKKNDTYVCELSDSTLLLSQRTKEACQKSSMKRSIVSFSAELNSDIPNSSNTPCEADGDQILLKHNCLINASSNSRTVSRSAGAGHSPSQARISDAKTSVVVPLNSTVKLASIGLDLKASTFSVNKSRSSSPFSRLNIGMGRRRKSSSSVGNSCDSDQGSARVSVQSGSENAMPSACLNELRNDKPSNTGRASSSPLRRLLDPLLKPKAAVYHHAVEPVEKDLHHMPDKTYNRQSESSTIQSRKHKLDMSRCRKISVSDSSLDKKHGPSVVHALLQVAFKNGLPLFTFAVDNVSNILAATVKSSRKGTVSHIFTFFIVQEVKRKTGSWINQGSKGKGRDYVSNVIAQMNVSDSAISRFTRPDVPSTREFVLFSVDLRQADQQTSDFLPNEELAAIIVKFPLKIKEGTATDEVKINAYNNLTKGESRECSTRSKGSEPFITTTVLLPSGIHSLPSKGGPSSLIERWNSGGSCDCGGWDLGCKLRVFTNQNQIIEKSSSSQPSPITDQFKLFPQDGVPENHCILNLATFKDTIYSVEFDSSLSLLQAFSICLAMIDGKNSCELSETSILFEAKTSGESKLIHNDGLWTPNLAEREDPAEHITCPPLSPFGRV</sequence>
<dbReference type="Proteomes" id="UP000685013">
    <property type="component" value="Chromosome 20"/>
</dbReference>
<dbReference type="Pfam" id="PF12043">
    <property type="entry name" value="DUF3527"/>
    <property type="match status" value="1"/>
</dbReference>
<evidence type="ECO:0000313" key="2">
    <source>
        <dbReference type="EMBL" id="KAG6570680.1"/>
    </source>
</evidence>
<name>A0AAV6LUU0_9ROSI</name>
<dbReference type="PANTHER" id="PTHR31390:SF4">
    <property type="entry name" value="DUF3527 DOMAIN-CONTAINING PROTEIN"/>
    <property type="match status" value="1"/>
</dbReference>
<dbReference type="AlphaFoldDB" id="A0AAV6LUU0"/>
<protein>
    <submittedName>
        <fullName evidence="2">Uncharacterized protein</fullName>
    </submittedName>
</protein>
<organism evidence="2 3">
    <name type="scientific">Cucurbita argyrosperma subsp. sororia</name>
    <dbReference type="NCBI Taxonomy" id="37648"/>
    <lineage>
        <taxon>Eukaryota</taxon>
        <taxon>Viridiplantae</taxon>
        <taxon>Streptophyta</taxon>
        <taxon>Embryophyta</taxon>
        <taxon>Tracheophyta</taxon>
        <taxon>Spermatophyta</taxon>
        <taxon>Magnoliopsida</taxon>
        <taxon>eudicotyledons</taxon>
        <taxon>Gunneridae</taxon>
        <taxon>Pentapetalae</taxon>
        <taxon>rosids</taxon>
        <taxon>fabids</taxon>
        <taxon>Cucurbitales</taxon>
        <taxon>Cucurbitaceae</taxon>
        <taxon>Cucurbiteae</taxon>
        <taxon>Cucurbita</taxon>
    </lineage>
</organism>
<keyword evidence="3" id="KW-1185">Reference proteome</keyword>
<proteinExistence type="predicted"/>
<gene>
    <name evidence="2" type="ORF">SDJN03_29595</name>
</gene>
<feature type="region of interest" description="Disordered" evidence="1">
    <location>
        <begin position="427"/>
        <end position="447"/>
    </location>
</feature>
<reference evidence="2 3" key="1">
    <citation type="journal article" date="2021" name="Hortic Res">
        <title>The domestication of Cucurbita argyrosperma as revealed by the genome of its wild relative.</title>
        <authorList>
            <person name="Barrera-Redondo J."/>
            <person name="Sanchez-de la Vega G."/>
            <person name="Aguirre-Liguori J.A."/>
            <person name="Castellanos-Morales G."/>
            <person name="Gutierrez-Guerrero Y.T."/>
            <person name="Aguirre-Dugua X."/>
            <person name="Aguirre-Planter E."/>
            <person name="Tenaillon M.I."/>
            <person name="Lira-Saade R."/>
            <person name="Eguiarte L.E."/>
        </authorList>
    </citation>
    <scope>NUCLEOTIDE SEQUENCE [LARGE SCALE GENOMIC DNA]</scope>
    <source>
        <strain evidence="2">JBR-2021</strain>
    </source>
</reference>
<feature type="region of interest" description="Disordered" evidence="1">
    <location>
        <begin position="475"/>
        <end position="549"/>
    </location>
</feature>
<feature type="compositionally biased region" description="Low complexity" evidence="1">
    <location>
        <begin position="497"/>
        <end position="506"/>
    </location>
</feature>
<evidence type="ECO:0000256" key="1">
    <source>
        <dbReference type="SAM" id="MobiDB-lite"/>
    </source>
</evidence>
<feature type="compositionally biased region" description="Polar residues" evidence="1">
    <location>
        <begin position="507"/>
        <end position="522"/>
    </location>
</feature>
<dbReference type="InterPro" id="IPR021916">
    <property type="entry name" value="DUF3527"/>
</dbReference>
<feature type="non-terminal residue" evidence="2">
    <location>
        <position position="1"/>
    </location>
</feature>